<sequence>MYWLLQQAKRFIKNYLGNEIFIAKHFKKTFGRPINLLRPQTFNEKIQVLKLYDKNPLMTELVDKFRVREYIECIGYGDILNELFQECESPEDIDFDALPEKFVIKCNHSWNTNIICEDKLALDQHSAKNKLGNWLRYNHYLTFREWAYRDIKPKIIIERHLAGELRDFKIFCFNGAPQFVQVDSERFGHHTLDVYDMEWNRLDMGKGNQKVSATSVKRSAHLEKMEKIARDISANFIFCRVDFLATADNFYFGEATFYPGGGFSPFQPERFDYIFGEHLNLTSLKKPGDLVFKQFFLTILGRAGFI</sequence>
<dbReference type="RefSeq" id="WP_304101681.1">
    <property type="nucleotide sequence ID" value="NZ_DRGY01000077.1"/>
</dbReference>
<proteinExistence type="predicted"/>
<evidence type="ECO:0000313" key="1">
    <source>
        <dbReference type="EMBL" id="HEA52665.1"/>
    </source>
</evidence>
<name>A0A831VZM5_9GAMM</name>
<reference evidence="1" key="1">
    <citation type="journal article" date="2020" name="mSystems">
        <title>Genome- and Community-Level Interaction Insights into Carbon Utilization and Element Cycling Functions of Hydrothermarchaeota in Hydrothermal Sediment.</title>
        <authorList>
            <person name="Zhou Z."/>
            <person name="Liu Y."/>
            <person name="Xu W."/>
            <person name="Pan J."/>
            <person name="Luo Z.H."/>
            <person name="Li M."/>
        </authorList>
    </citation>
    <scope>NUCLEOTIDE SEQUENCE [LARGE SCALE GENOMIC DNA]</scope>
    <source>
        <strain evidence="1">HyVt-357</strain>
    </source>
</reference>
<comment type="caution">
    <text evidence="1">The sequence shown here is derived from an EMBL/GenBank/DDBJ whole genome shotgun (WGS) entry which is preliminary data.</text>
</comment>
<dbReference type="EMBL" id="DRGY01000077">
    <property type="protein sequence ID" value="HEA52665.1"/>
    <property type="molecule type" value="Genomic_DNA"/>
</dbReference>
<gene>
    <name evidence="1" type="ORF">ENI00_10140</name>
</gene>
<protein>
    <submittedName>
        <fullName evidence="1">Glycosyl transferase</fullName>
    </submittedName>
</protein>
<keyword evidence="1" id="KW-0808">Transferase</keyword>
<dbReference type="Proteomes" id="UP000885748">
    <property type="component" value="Unassembled WGS sequence"/>
</dbReference>
<organism evidence="1">
    <name type="scientific">Marinobacter antarcticus</name>
    <dbReference type="NCBI Taxonomy" id="564117"/>
    <lineage>
        <taxon>Bacteria</taxon>
        <taxon>Pseudomonadati</taxon>
        <taxon>Pseudomonadota</taxon>
        <taxon>Gammaproteobacteria</taxon>
        <taxon>Pseudomonadales</taxon>
        <taxon>Marinobacteraceae</taxon>
        <taxon>Marinobacter</taxon>
    </lineage>
</organism>
<dbReference type="InterPro" id="IPR029465">
    <property type="entry name" value="ATPgrasp_TupA"/>
</dbReference>
<dbReference type="GO" id="GO:0016740">
    <property type="term" value="F:transferase activity"/>
    <property type="evidence" value="ECO:0007669"/>
    <property type="project" value="UniProtKB-KW"/>
</dbReference>
<dbReference type="Pfam" id="PF14305">
    <property type="entry name" value="ATPgrasp_TupA"/>
    <property type="match status" value="1"/>
</dbReference>
<dbReference type="AlphaFoldDB" id="A0A831VZM5"/>
<accession>A0A831VZM5</accession>